<accession>A0A8S1RNU4</accession>
<evidence type="ECO:0000313" key="1">
    <source>
        <dbReference type="EMBL" id="CAD8130341.1"/>
    </source>
</evidence>
<organism evidence="1 2">
    <name type="scientific">Paramecium sonneborni</name>
    <dbReference type="NCBI Taxonomy" id="65129"/>
    <lineage>
        <taxon>Eukaryota</taxon>
        <taxon>Sar</taxon>
        <taxon>Alveolata</taxon>
        <taxon>Ciliophora</taxon>
        <taxon>Intramacronucleata</taxon>
        <taxon>Oligohymenophorea</taxon>
        <taxon>Peniculida</taxon>
        <taxon>Parameciidae</taxon>
        <taxon>Paramecium</taxon>
    </lineage>
</organism>
<sequence length="122" mass="14738">MEIYINSGGGSYDQEGNQKKIGKWVELDEGFDSNKQTTYNREYNIYGYKIGRWDGFELQKDSYIYGENPFIMIINHPQLKKNKYNKLQFIRDKHQIIKKQVYGKLDHKIRKCYLNMKWGWII</sequence>
<protein>
    <submittedName>
        <fullName evidence="1">Uncharacterized protein</fullName>
    </submittedName>
</protein>
<evidence type="ECO:0000313" key="2">
    <source>
        <dbReference type="Proteomes" id="UP000692954"/>
    </source>
</evidence>
<reference evidence="1" key="1">
    <citation type="submission" date="2021-01" db="EMBL/GenBank/DDBJ databases">
        <authorList>
            <consortium name="Genoscope - CEA"/>
            <person name="William W."/>
        </authorList>
    </citation>
    <scope>NUCLEOTIDE SEQUENCE</scope>
</reference>
<comment type="caution">
    <text evidence="1">The sequence shown here is derived from an EMBL/GenBank/DDBJ whole genome shotgun (WGS) entry which is preliminary data.</text>
</comment>
<dbReference type="AlphaFoldDB" id="A0A8S1RNU4"/>
<dbReference type="OrthoDB" id="10587351at2759"/>
<proteinExistence type="predicted"/>
<keyword evidence="2" id="KW-1185">Reference proteome</keyword>
<gene>
    <name evidence="1" type="ORF">PSON_ATCC_30995.1.T2790001</name>
</gene>
<name>A0A8S1RNU4_9CILI</name>
<dbReference type="EMBL" id="CAJJDN010000279">
    <property type="protein sequence ID" value="CAD8130341.1"/>
    <property type="molecule type" value="Genomic_DNA"/>
</dbReference>
<dbReference type="Proteomes" id="UP000692954">
    <property type="component" value="Unassembled WGS sequence"/>
</dbReference>